<dbReference type="OrthoDB" id="2434995at2759"/>
<accession>A0A2G9SBK2</accession>
<dbReference type="PANTHER" id="PTHR23210">
    <property type="entry name" value="ACTIVATING TRANSCRIPTION FACTOR 7 INTERACTING PROTEIN"/>
    <property type="match status" value="1"/>
</dbReference>
<feature type="non-terminal residue" evidence="3">
    <location>
        <position position="167"/>
    </location>
</feature>
<dbReference type="GO" id="GO:0006355">
    <property type="term" value="P:regulation of DNA-templated transcription"/>
    <property type="evidence" value="ECO:0007669"/>
    <property type="project" value="TreeGrafter"/>
</dbReference>
<dbReference type="EMBL" id="KV925235">
    <property type="protein sequence ID" value="PIO37454.1"/>
    <property type="molecule type" value="Genomic_DNA"/>
</dbReference>
<reference evidence="3" key="1">
    <citation type="submission" date="2017-08" db="EMBL/GenBank/DDBJ databases">
        <title>Assembly of the North American Bullfrog Genome.</title>
        <authorList>
            <person name="Warren R.L."/>
            <person name="Vandervalk B.P."/>
            <person name="Kucuk E."/>
            <person name="Birol I."/>
            <person name="Helbing C."/>
            <person name="Pandoh P."/>
            <person name="Behsaz B."/>
            <person name="Mohamadi H."/>
            <person name="Chu J."/>
            <person name="Jackman S."/>
            <person name="Hammond S.A."/>
            <person name="Veldhoen N."/>
            <person name="Kirk H."/>
            <person name="Zhao Y."/>
            <person name="Coope R."/>
            <person name="Pleasance S."/>
            <person name="Moore R."/>
            <person name="Holt R."/>
        </authorList>
    </citation>
    <scope>NUCLEOTIDE SEQUENCE</scope>
    <source>
        <strain evidence="3">Bruno</strain>
        <tissue evidence="3">Liver</tissue>
    </source>
</reference>
<dbReference type="GO" id="GO:0005667">
    <property type="term" value="C:transcription regulator complex"/>
    <property type="evidence" value="ECO:0007669"/>
    <property type="project" value="TreeGrafter"/>
</dbReference>
<dbReference type="PANTHER" id="PTHR23210:SF27">
    <property type="entry name" value="ACTIVATING TRANSCRIPTION FACTOR 7 INTERACTING PROTEIN"/>
    <property type="match status" value="1"/>
</dbReference>
<dbReference type="GO" id="GO:0003712">
    <property type="term" value="F:transcription coregulator activity"/>
    <property type="evidence" value="ECO:0007669"/>
    <property type="project" value="TreeGrafter"/>
</dbReference>
<dbReference type="GO" id="GO:0005634">
    <property type="term" value="C:nucleus"/>
    <property type="evidence" value="ECO:0007669"/>
    <property type="project" value="TreeGrafter"/>
</dbReference>
<protein>
    <recommendedName>
        <fullName evidence="2">ATF7-interacting protein protein binding domain-containing protein</fullName>
    </recommendedName>
</protein>
<evidence type="ECO:0000256" key="1">
    <source>
        <dbReference type="SAM" id="MobiDB-lite"/>
    </source>
</evidence>
<sequence length="167" mass="19040">EAPQRKRSKSEDLDGQSSKRRRFEGEEYEAELKVKITAGDDLNQKLQKVIQRMFEEKLSALQCADFDKAIADLKTRVEKIECKKHENVLHSIQAKITRLTKRFGAAKEDLKRRPEDCVNSETYTVRERSAGTVRQMLESKRSVGETTSANLQISTAGKTLIHTCLTI</sequence>
<name>A0A2G9SBK2_AQUCT</name>
<dbReference type="Pfam" id="PF16788">
    <property type="entry name" value="ATF7IP_BD"/>
    <property type="match status" value="1"/>
</dbReference>
<evidence type="ECO:0000259" key="2">
    <source>
        <dbReference type="Pfam" id="PF16788"/>
    </source>
</evidence>
<feature type="region of interest" description="Disordered" evidence="1">
    <location>
        <begin position="1"/>
        <end position="25"/>
    </location>
</feature>
<feature type="non-terminal residue" evidence="3">
    <location>
        <position position="1"/>
    </location>
</feature>
<feature type="domain" description="ATF7-interacting protein protein binding" evidence="2">
    <location>
        <begin position="18"/>
        <end position="158"/>
    </location>
</feature>
<organism evidence="3">
    <name type="scientific">Aquarana catesbeiana</name>
    <name type="common">American bullfrog</name>
    <name type="synonym">Rana catesbeiana</name>
    <dbReference type="NCBI Taxonomy" id="8400"/>
    <lineage>
        <taxon>Eukaryota</taxon>
        <taxon>Metazoa</taxon>
        <taxon>Chordata</taxon>
        <taxon>Craniata</taxon>
        <taxon>Vertebrata</taxon>
        <taxon>Euteleostomi</taxon>
        <taxon>Amphibia</taxon>
        <taxon>Batrachia</taxon>
        <taxon>Anura</taxon>
        <taxon>Neobatrachia</taxon>
        <taxon>Ranoidea</taxon>
        <taxon>Ranidae</taxon>
        <taxon>Aquarana</taxon>
    </lineage>
</organism>
<proteinExistence type="predicted"/>
<gene>
    <name evidence="3" type="ORF">AB205_0083800</name>
</gene>
<evidence type="ECO:0000313" key="3">
    <source>
        <dbReference type="EMBL" id="PIO37454.1"/>
    </source>
</evidence>
<dbReference type="AlphaFoldDB" id="A0A2G9SBK2"/>
<dbReference type="InterPro" id="IPR026085">
    <property type="entry name" value="ATF7-int"/>
</dbReference>
<dbReference type="InterPro" id="IPR031870">
    <property type="entry name" value="ATF7IP_BD"/>
</dbReference>